<reference evidence="2" key="1">
    <citation type="submission" date="2020-05" db="EMBL/GenBank/DDBJ databases">
        <authorList>
            <person name="Chiriac C."/>
            <person name="Salcher M."/>
            <person name="Ghai R."/>
            <person name="Kavagutti S V."/>
        </authorList>
    </citation>
    <scope>NUCLEOTIDE SEQUENCE</scope>
</reference>
<organism evidence="2">
    <name type="scientific">uncultured Caudovirales phage</name>
    <dbReference type="NCBI Taxonomy" id="2100421"/>
    <lineage>
        <taxon>Viruses</taxon>
        <taxon>Duplodnaviria</taxon>
        <taxon>Heunggongvirae</taxon>
        <taxon>Uroviricota</taxon>
        <taxon>Caudoviricetes</taxon>
        <taxon>Peduoviridae</taxon>
        <taxon>Maltschvirus</taxon>
        <taxon>Maltschvirus maltsch</taxon>
    </lineage>
</organism>
<name>A0A6J7X0S6_9CAUD</name>
<proteinExistence type="predicted"/>
<evidence type="ECO:0000256" key="1">
    <source>
        <dbReference type="SAM" id="MobiDB-lite"/>
    </source>
</evidence>
<accession>A0A6J7X0S6</accession>
<feature type="region of interest" description="Disordered" evidence="1">
    <location>
        <begin position="1"/>
        <end position="21"/>
    </location>
</feature>
<dbReference type="EMBL" id="LR798314">
    <property type="protein sequence ID" value="CAB5222718.1"/>
    <property type="molecule type" value="Genomic_DNA"/>
</dbReference>
<gene>
    <name evidence="2" type="ORF">UFOVP377_28</name>
</gene>
<evidence type="ECO:0000313" key="2">
    <source>
        <dbReference type="EMBL" id="CAB5222718.1"/>
    </source>
</evidence>
<sequence length="514" mass="52484">MPGPGNRPETPRIYSQTPGPGMVPVYSGVGRDGKPTGLLGYEPDLSGGIVEVPKPSEVIALEKKIGTTLEPFYSQGSAPHGGVRDSGPPIGYRYDNGQSQYVNYDTSGNYQSTQDRNNSLLPLLAILAMPFIGPAAFEAMGLGAGGAGLLAGEGTVAALPLSQLAVEAANLTPAAIESLLGTAGYGANASALEFAKQLGLNLATVGAGANLPFPGVTPTPIPTPPPPIPKLTPAAIESLLGTSGYGTNASALEFAKDYGLDLARVGSGANLPFEGVTPPVPEPSKLPSWVTPTNALLAASALSSIAKANETTPTAEPFTMAPYVPPSGKPFANLGMSPIATPYTPTRIAGQYDPTMTPGGVSPYELIMQQMQAPKNLYADFEAGTNIGGFDPQRFVTKPAAVTPVTSSTNNMGGITVSGGLPNANIGPMLLGEINAGALGAASGTALPNYKGGMIDKSRMVGPNPMGPDNGFASIQDGEFVMNRKATQKYGIELMNAINSGKISKGKLSGLLEA</sequence>
<protein>
    <submittedName>
        <fullName evidence="2">Uncharacterized protein</fullName>
    </submittedName>
</protein>